<sequence length="239" mass="26291">MPEGKKLSAGCSYRFTPLSMDLAENLASCTYNQGGTCAIFGQLNDINGLLRQVKLELRETSPGTLSLTQAPHLRLSQDFMSGQNPEAWHLLDAVLQQHLCVISICIDERQELTGIPFDIITRKKSLTIRTLQLSLCLCYRGDYMGHCTQLAACLGINCKLRTLILERCCFDCVPGLQVILDALRYARQLVTLYLIGFNNTKVFAESLDLGGIFGLQDGPKLVGQLVAGECCFPAAPKLT</sequence>
<name>A0A9J6EGW5_RHIMP</name>
<dbReference type="InterPro" id="IPR032675">
    <property type="entry name" value="LRR_dom_sf"/>
</dbReference>
<organism evidence="1 2">
    <name type="scientific">Rhipicephalus microplus</name>
    <name type="common">Cattle tick</name>
    <name type="synonym">Boophilus microplus</name>
    <dbReference type="NCBI Taxonomy" id="6941"/>
    <lineage>
        <taxon>Eukaryota</taxon>
        <taxon>Metazoa</taxon>
        <taxon>Ecdysozoa</taxon>
        <taxon>Arthropoda</taxon>
        <taxon>Chelicerata</taxon>
        <taxon>Arachnida</taxon>
        <taxon>Acari</taxon>
        <taxon>Parasitiformes</taxon>
        <taxon>Ixodida</taxon>
        <taxon>Ixodoidea</taxon>
        <taxon>Ixodidae</taxon>
        <taxon>Rhipicephalinae</taxon>
        <taxon>Rhipicephalus</taxon>
        <taxon>Boophilus</taxon>
    </lineage>
</organism>
<keyword evidence="2" id="KW-1185">Reference proteome</keyword>
<dbReference type="Gene3D" id="3.80.10.10">
    <property type="entry name" value="Ribonuclease Inhibitor"/>
    <property type="match status" value="1"/>
</dbReference>
<dbReference type="VEuPathDB" id="VectorBase:LOC119161888"/>
<gene>
    <name evidence="1" type="ORF">HPB51_013194</name>
</gene>
<comment type="caution">
    <text evidence="1">The sequence shown here is derived from an EMBL/GenBank/DDBJ whole genome shotgun (WGS) entry which is preliminary data.</text>
</comment>
<evidence type="ECO:0000313" key="2">
    <source>
        <dbReference type="Proteomes" id="UP000821866"/>
    </source>
</evidence>
<reference evidence="1" key="1">
    <citation type="journal article" date="2020" name="Cell">
        <title>Large-Scale Comparative Analyses of Tick Genomes Elucidate Their Genetic Diversity and Vector Capacities.</title>
        <authorList>
            <consortium name="Tick Genome and Microbiome Consortium (TIGMIC)"/>
            <person name="Jia N."/>
            <person name="Wang J."/>
            <person name="Shi W."/>
            <person name="Du L."/>
            <person name="Sun Y."/>
            <person name="Zhan W."/>
            <person name="Jiang J.F."/>
            <person name="Wang Q."/>
            <person name="Zhang B."/>
            <person name="Ji P."/>
            <person name="Bell-Sakyi L."/>
            <person name="Cui X.M."/>
            <person name="Yuan T.T."/>
            <person name="Jiang B.G."/>
            <person name="Yang W.F."/>
            <person name="Lam T.T."/>
            <person name="Chang Q.C."/>
            <person name="Ding S.J."/>
            <person name="Wang X.J."/>
            <person name="Zhu J.G."/>
            <person name="Ruan X.D."/>
            <person name="Zhao L."/>
            <person name="Wei J.T."/>
            <person name="Ye R.Z."/>
            <person name="Que T.C."/>
            <person name="Du C.H."/>
            <person name="Zhou Y.H."/>
            <person name="Cheng J.X."/>
            <person name="Dai P.F."/>
            <person name="Guo W.B."/>
            <person name="Han X.H."/>
            <person name="Huang E.J."/>
            <person name="Li L.F."/>
            <person name="Wei W."/>
            <person name="Gao Y.C."/>
            <person name="Liu J.Z."/>
            <person name="Shao H.Z."/>
            <person name="Wang X."/>
            <person name="Wang C.C."/>
            <person name="Yang T.C."/>
            <person name="Huo Q.B."/>
            <person name="Li W."/>
            <person name="Chen H.Y."/>
            <person name="Chen S.E."/>
            <person name="Zhou L.G."/>
            <person name="Ni X.B."/>
            <person name="Tian J.H."/>
            <person name="Sheng Y."/>
            <person name="Liu T."/>
            <person name="Pan Y.S."/>
            <person name="Xia L.Y."/>
            <person name="Li J."/>
            <person name="Zhao F."/>
            <person name="Cao W.C."/>
        </authorList>
    </citation>
    <scope>NUCLEOTIDE SEQUENCE</scope>
    <source>
        <strain evidence="1">Rmic-2018</strain>
    </source>
</reference>
<protein>
    <submittedName>
        <fullName evidence="1">Uncharacterized protein</fullName>
    </submittedName>
</protein>
<dbReference type="SUPFAM" id="SSF52047">
    <property type="entry name" value="RNI-like"/>
    <property type="match status" value="1"/>
</dbReference>
<reference evidence="1" key="2">
    <citation type="submission" date="2021-09" db="EMBL/GenBank/DDBJ databases">
        <authorList>
            <person name="Jia N."/>
            <person name="Wang J."/>
            <person name="Shi W."/>
            <person name="Du L."/>
            <person name="Sun Y."/>
            <person name="Zhan W."/>
            <person name="Jiang J."/>
            <person name="Wang Q."/>
            <person name="Zhang B."/>
            <person name="Ji P."/>
            <person name="Sakyi L.B."/>
            <person name="Cui X."/>
            <person name="Yuan T."/>
            <person name="Jiang B."/>
            <person name="Yang W."/>
            <person name="Lam T.T.-Y."/>
            <person name="Chang Q."/>
            <person name="Ding S."/>
            <person name="Wang X."/>
            <person name="Zhu J."/>
            <person name="Ruan X."/>
            <person name="Zhao L."/>
            <person name="Wei J."/>
            <person name="Que T."/>
            <person name="Du C."/>
            <person name="Cheng J."/>
            <person name="Dai P."/>
            <person name="Han X."/>
            <person name="Huang E."/>
            <person name="Gao Y."/>
            <person name="Liu J."/>
            <person name="Shao H."/>
            <person name="Ye R."/>
            <person name="Li L."/>
            <person name="Wei W."/>
            <person name="Wang X."/>
            <person name="Wang C."/>
            <person name="Huo Q."/>
            <person name="Li W."/>
            <person name="Guo W."/>
            <person name="Chen H."/>
            <person name="Chen S."/>
            <person name="Zhou L."/>
            <person name="Zhou L."/>
            <person name="Ni X."/>
            <person name="Tian J."/>
            <person name="Zhou Y."/>
            <person name="Sheng Y."/>
            <person name="Liu T."/>
            <person name="Pan Y."/>
            <person name="Xia L."/>
            <person name="Li J."/>
            <person name="Zhao F."/>
            <person name="Cao W."/>
        </authorList>
    </citation>
    <scope>NUCLEOTIDE SEQUENCE</scope>
    <source>
        <strain evidence="1">Rmic-2018</strain>
        <tissue evidence="1">Larvae</tissue>
    </source>
</reference>
<accession>A0A9J6EGW5</accession>
<dbReference type="Proteomes" id="UP000821866">
    <property type="component" value="Chromosome 2"/>
</dbReference>
<proteinExistence type="predicted"/>
<dbReference type="EMBL" id="JABSTU010000004">
    <property type="protein sequence ID" value="KAH8033468.1"/>
    <property type="molecule type" value="Genomic_DNA"/>
</dbReference>
<evidence type="ECO:0000313" key="1">
    <source>
        <dbReference type="EMBL" id="KAH8033468.1"/>
    </source>
</evidence>
<dbReference type="AlphaFoldDB" id="A0A9J6EGW5"/>